<dbReference type="GO" id="GO:0005634">
    <property type="term" value="C:nucleus"/>
    <property type="evidence" value="ECO:0007669"/>
    <property type="project" value="TreeGrafter"/>
</dbReference>
<organism evidence="1 2">
    <name type="scientific">Protea cynaroides</name>
    <dbReference type="NCBI Taxonomy" id="273540"/>
    <lineage>
        <taxon>Eukaryota</taxon>
        <taxon>Viridiplantae</taxon>
        <taxon>Streptophyta</taxon>
        <taxon>Embryophyta</taxon>
        <taxon>Tracheophyta</taxon>
        <taxon>Spermatophyta</taxon>
        <taxon>Magnoliopsida</taxon>
        <taxon>Proteales</taxon>
        <taxon>Proteaceae</taxon>
        <taxon>Protea</taxon>
    </lineage>
</organism>
<sequence>MFLRWHFPSHKVVVYELGQKVRDTWIYDLNVESDPFGLKHSRTIIQRNFEKIYSLARICDVPDLYLKCLNLVSKDLKAIEKTEFGKFLQDHDPWFELEILRFLNEVEWRQKQKHMEKEWCHPFSYRIYVVDDDISYWEENEVSPSLIIGGMRDVAKTDLLLGIEANRGDYSKKLQQLLALYNLLFAKAFGLPPPD</sequence>
<dbReference type="PANTHER" id="PTHR46287">
    <property type="entry name" value="BTB/POZ AND TAZ DOMAIN-CONTAINING PROTEIN 3-RELATED"/>
    <property type="match status" value="1"/>
</dbReference>
<accession>A0A9Q0K563</accession>
<dbReference type="AlphaFoldDB" id="A0A9Q0K563"/>
<reference evidence="1" key="1">
    <citation type="journal article" date="2023" name="Plant J.">
        <title>The genome of the king protea, Protea cynaroides.</title>
        <authorList>
            <person name="Chang J."/>
            <person name="Duong T.A."/>
            <person name="Schoeman C."/>
            <person name="Ma X."/>
            <person name="Roodt D."/>
            <person name="Barker N."/>
            <person name="Li Z."/>
            <person name="Van de Peer Y."/>
            <person name="Mizrachi E."/>
        </authorList>
    </citation>
    <scope>NUCLEOTIDE SEQUENCE</scope>
    <source>
        <tissue evidence="1">Young leaves</tissue>
    </source>
</reference>
<dbReference type="EMBL" id="JAMYWD010000008">
    <property type="protein sequence ID" value="KAJ4963242.1"/>
    <property type="molecule type" value="Genomic_DNA"/>
</dbReference>
<gene>
    <name evidence="1" type="ORF">NE237_023181</name>
</gene>
<keyword evidence="2" id="KW-1185">Reference proteome</keyword>
<dbReference type="OrthoDB" id="10579914at2759"/>
<dbReference type="PANTHER" id="PTHR46287:SF4">
    <property type="entry name" value="BTB_POZ AND TAZ DOMAIN-CONTAINING PROTEIN 2"/>
    <property type="match status" value="1"/>
</dbReference>
<protein>
    <submittedName>
        <fullName evidence="1">Uncharacterized protein</fullName>
    </submittedName>
</protein>
<proteinExistence type="predicted"/>
<evidence type="ECO:0000313" key="1">
    <source>
        <dbReference type="EMBL" id="KAJ4963242.1"/>
    </source>
</evidence>
<name>A0A9Q0K563_9MAGN</name>
<evidence type="ECO:0000313" key="2">
    <source>
        <dbReference type="Proteomes" id="UP001141806"/>
    </source>
</evidence>
<dbReference type="InterPro" id="IPR044513">
    <property type="entry name" value="BT1/2/3/4/5"/>
</dbReference>
<comment type="caution">
    <text evidence="1">The sequence shown here is derived from an EMBL/GenBank/DDBJ whole genome shotgun (WGS) entry which is preliminary data.</text>
</comment>
<dbReference type="Proteomes" id="UP001141806">
    <property type="component" value="Unassembled WGS sequence"/>
</dbReference>